<dbReference type="STRING" id="579137.Metvu_0597"/>
<evidence type="ECO:0000313" key="1">
    <source>
        <dbReference type="EMBL" id="ACX72456.1"/>
    </source>
</evidence>
<dbReference type="RefSeq" id="WP_015732677.1">
    <property type="nucleotide sequence ID" value="NC_013407.1"/>
</dbReference>
<dbReference type="Proteomes" id="UP000002063">
    <property type="component" value="Chromosome"/>
</dbReference>
<sequence length="139" mass="17057">MTYEHMVKSILTLLATFERKNRRVLLLYEYVLQHKNLPTEAIPVIYFIKYNDWFEAYKNYLKNNLDHINDLEYNAFLILIGDTPHIMNLELYEFFLEISNFSEEQKMRIIYKITKKIKEEEKYVRRNSQYQRTPEKSCI</sequence>
<keyword evidence="2" id="KW-1185">Reference proteome</keyword>
<evidence type="ECO:0000313" key="2">
    <source>
        <dbReference type="Proteomes" id="UP000002063"/>
    </source>
</evidence>
<dbReference type="GeneID" id="8512931"/>
<proteinExistence type="predicted"/>
<organism evidence="1 2">
    <name type="scientific">Methanocaldococcus vulcanius (strain ATCC 700851 / DSM 12094 / M7)</name>
    <name type="common">Methanococcus vulcanius</name>
    <dbReference type="NCBI Taxonomy" id="579137"/>
    <lineage>
        <taxon>Archaea</taxon>
        <taxon>Methanobacteriati</taxon>
        <taxon>Methanobacteriota</taxon>
        <taxon>Methanomada group</taxon>
        <taxon>Methanococci</taxon>
        <taxon>Methanococcales</taxon>
        <taxon>Methanocaldococcaceae</taxon>
        <taxon>Methanocaldococcus</taxon>
    </lineage>
</organism>
<dbReference type="KEGG" id="mvu:Metvu_0597"/>
<protein>
    <submittedName>
        <fullName evidence="1">Uncharacterized protein</fullName>
    </submittedName>
</protein>
<name>C9RFV4_METVM</name>
<gene>
    <name evidence="1" type="ordered locus">Metvu_0597</name>
</gene>
<dbReference type="eggNOG" id="arCOG13200">
    <property type="taxonomic scope" value="Archaea"/>
</dbReference>
<reference evidence="1" key="1">
    <citation type="submission" date="2009-10" db="EMBL/GenBank/DDBJ databases">
        <title>Complete sequence of chromosome of Methanocaldococcus vulcanius M7.</title>
        <authorList>
            <consortium name="US DOE Joint Genome Institute"/>
            <person name="Lucas S."/>
            <person name="Copeland A."/>
            <person name="Lapidus A."/>
            <person name="Glavina del Rio T."/>
            <person name="Dalin E."/>
            <person name="Tice H."/>
            <person name="Bruce D."/>
            <person name="Goodwin L."/>
            <person name="Pitluck S."/>
            <person name="Lcollab F.I."/>
            <person name="Brettin T."/>
            <person name="Detter J.C."/>
            <person name="Han C."/>
            <person name="Tapia R."/>
            <person name="Kuske C.R."/>
            <person name="Schmutz J."/>
            <person name="Larimer F."/>
            <person name="Land M."/>
            <person name="Hauser L."/>
            <person name="Kyrpides N."/>
            <person name="Ovchinikova G."/>
            <person name="Sieprawska-Lupa M."/>
            <person name="Whitman W.B."/>
            <person name="Woyke T."/>
        </authorList>
    </citation>
    <scope>NUCLEOTIDE SEQUENCE [LARGE SCALE GENOMIC DNA]</scope>
    <source>
        <strain evidence="1">M7</strain>
    </source>
</reference>
<dbReference type="AlphaFoldDB" id="C9RFV4"/>
<dbReference type="EMBL" id="CP001787">
    <property type="protein sequence ID" value="ACX72456.1"/>
    <property type="molecule type" value="Genomic_DNA"/>
</dbReference>
<dbReference type="HOGENOM" id="CLU_1870771_0_0_2"/>
<accession>C9RFV4</accession>